<evidence type="ECO:0000256" key="1">
    <source>
        <dbReference type="SAM" id="MobiDB-lite"/>
    </source>
</evidence>
<sequence>MNFTRDSLGKNMGFSRESHEKDMRGTWENIEGLVLE</sequence>
<dbReference type="STRING" id="573321.SAMN04488505_107267"/>
<gene>
    <name evidence="2" type="ORF">SAMN04488505_107267</name>
</gene>
<organism evidence="2 3">
    <name type="scientific">Chitinophaga rupis</name>
    <dbReference type="NCBI Taxonomy" id="573321"/>
    <lineage>
        <taxon>Bacteria</taxon>
        <taxon>Pseudomonadati</taxon>
        <taxon>Bacteroidota</taxon>
        <taxon>Chitinophagia</taxon>
        <taxon>Chitinophagales</taxon>
        <taxon>Chitinophagaceae</taxon>
        <taxon>Chitinophaga</taxon>
    </lineage>
</organism>
<accession>A0A1H8CYQ2</accession>
<dbReference type="AlphaFoldDB" id="A0A1H8CYQ2"/>
<evidence type="ECO:0000313" key="3">
    <source>
        <dbReference type="Proteomes" id="UP000198984"/>
    </source>
</evidence>
<reference evidence="2 3" key="1">
    <citation type="submission" date="2016-10" db="EMBL/GenBank/DDBJ databases">
        <authorList>
            <person name="de Groot N.N."/>
        </authorList>
    </citation>
    <scope>NUCLEOTIDE SEQUENCE [LARGE SCALE GENOMIC DNA]</scope>
    <source>
        <strain evidence="2 3">DSM 21039</strain>
    </source>
</reference>
<proteinExistence type="predicted"/>
<dbReference type="Proteomes" id="UP000198984">
    <property type="component" value="Unassembled WGS sequence"/>
</dbReference>
<feature type="region of interest" description="Disordered" evidence="1">
    <location>
        <begin position="1"/>
        <end position="22"/>
    </location>
</feature>
<evidence type="ECO:0000313" key="2">
    <source>
        <dbReference type="EMBL" id="SEN00156.1"/>
    </source>
</evidence>
<keyword evidence="3" id="KW-1185">Reference proteome</keyword>
<protein>
    <submittedName>
        <fullName evidence="2">Uncharacterized protein</fullName>
    </submittedName>
</protein>
<dbReference type="EMBL" id="FOBB01000007">
    <property type="protein sequence ID" value="SEN00156.1"/>
    <property type="molecule type" value="Genomic_DNA"/>
</dbReference>
<name>A0A1H8CYQ2_9BACT</name>